<sequence>MSTNPTAVSAVHSKPNLLLGMLEWFGEFGIFVWQVLCAAIKPPFEFKEFVRQLDEVGSRSLPLVMLAGAATGTVLALETRQSLVQFGAKSLLPTTIVYSVITEMGPIITALVVSGRVGAGIGAELAAMKVTEQIDAIATSAVDPRRLLASTRIAACIIAMPLLTLAASFSGVFMGWVASTLMEPITLVRFINQGFQGAGFKDFLPSTFKTCVFGLIIGCVASFQGMRARGGAQGVGSSATTSVVLSSLFVILADVVLVKIILLIWS</sequence>
<feature type="transmembrane region" description="Helical" evidence="1">
    <location>
        <begin position="203"/>
        <end position="223"/>
    </location>
</feature>
<keyword evidence="1" id="KW-0812">Transmembrane</keyword>
<dbReference type="RefSeq" id="WP_263336060.1">
    <property type="nucleotide sequence ID" value="NZ_JAGSYH010000003.1"/>
</dbReference>
<comment type="caution">
    <text evidence="2">The sequence shown here is derived from an EMBL/GenBank/DDBJ whole genome shotgun (WGS) entry which is preliminary data.</text>
</comment>
<dbReference type="Pfam" id="PF02405">
    <property type="entry name" value="MlaE"/>
    <property type="match status" value="1"/>
</dbReference>
<evidence type="ECO:0000313" key="2">
    <source>
        <dbReference type="EMBL" id="MFC5862565.1"/>
    </source>
</evidence>
<gene>
    <name evidence="2" type="ORF">ACFPT7_09710</name>
</gene>
<evidence type="ECO:0000313" key="3">
    <source>
        <dbReference type="Proteomes" id="UP001596091"/>
    </source>
</evidence>
<organism evidence="2 3">
    <name type="scientific">Acidicapsa dinghuensis</name>
    <dbReference type="NCBI Taxonomy" id="2218256"/>
    <lineage>
        <taxon>Bacteria</taxon>
        <taxon>Pseudomonadati</taxon>
        <taxon>Acidobacteriota</taxon>
        <taxon>Terriglobia</taxon>
        <taxon>Terriglobales</taxon>
        <taxon>Acidobacteriaceae</taxon>
        <taxon>Acidicapsa</taxon>
    </lineage>
</organism>
<feature type="transmembrane region" description="Helical" evidence="1">
    <location>
        <begin position="243"/>
        <end position="265"/>
    </location>
</feature>
<dbReference type="Proteomes" id="UP001596091">
    <property type="component" value="Unassembled WGS sequence"/>
</dbReference>
<dbReference type="PANTHER" id="PTHR30188">
    <property type="entry name" value="ABC TRANSPORTER PERMEASE PROTEIN-RELATED"/>
    <property type="match status" value="1"/>
</dbReference>
<dbReference type="PANTHER" id="PTHR30188:SF4">
    <property type="entry name" value="PROTEIN TRIGALACTOSYLDIACYLGLYCEROL 1, CHLOROPLASTIC"/>
    <property type="match status" value="1"/>
</dbReference>
<proteinExistence type="predicted"/>
<keyword evidence="3" id="KW-1185">Reference proteome</keyword>
<dbReference type="EMBL" id="JBHSPH010000002">
    <property type="protein sequence ID" value="MFC5862565.1"/>
    <property type="molecule type" value="Genomic_DNA"/>
</dbReference>
<feature type="transmembrane region" description="Helical" evidence="1">
    <location>
        <begin position="153"/>
        <end position="178"/>
    </location>
</feature>
<keyword evidence="1" id="KW-1133">Transmembrane helix</keyword>
<evidence type="ECO:0000256" key="1">
    <source>
        <dbReference type="SAM" id="Phobius"/>
    </source>
</evidence>
<accession>A0ABW1EEQ1</accession>
<reference evidence="3" key="1">
    <citation type="journal article" date="2019" name="Int. J. Syst. Evol. Microbiol.">
        <title>The Global Catalogue of Microorganisms (GCM) 10K type strain sequencing project: providing services to taxonomists for standard genome sequencing and annotation.</title>
        <authorList>
            <consortium name="The Broad Institute Genomics Platform"/>
            <consortium name="The Broad Institute Genome Sequencing Center for Infectious Disease"/>
            <person name="Wu L."/>
            <person name="Ma J."/>
        </authorList>
    </citation>
    <scope>NUCLEOTIDE SEQUENCE [LARGE SCALE GENOMIC DNA]</scope>
    <source>
        <strain evidence="3">JCM 4087</strain>
    </source>
</reference>
<protein>
    <submittedName>
        <fullName evidence="2">MlaE family ABC transporter permease</fullName>
    </submittedName>
</protein>
<keyword evidence="1" id="KW-0472">Membrane</keyword>
<name>A0ABW1EEQ1_9BACT</name>
<dbReference type="InterPro" id="IPR030802">
    <property type="entry name" value="Permease_MalE"/>
</dbReference>